<keyword evidence="2" id="KW-1185">Reference proteome</keyword>
<reference evidence="1" key="1">
    <citation type="submission" date="2022-06" db="EMBL/GenBank/DDBJ databases">
        <authorList>
            <consortium name="SYNGENTA / RWTH Aachen University"/>
        </authorList>
    </citation>
    <scope>NUCLEOTIDE SEQUENCE</scope>
</reference>
<protein>
    <submittedName>
        <fullName evidence="1">Uncharacterized protein</fullName>
    </submittedName>
</protein>
<comment type="caution">
    <text evidence="1">The sequence shown here is derived from an EMBL/GenBank/DDBJ whole genome shotgun (WGS) entry which is preliminary data.</text>
</comment>
<dbReference type="EMBL" id="CALTRL010001049">
    <property type="protein sequence ID" value="CAH7670687.1"/>
    <property type="molecule type" value="Genomic_DNA"/>
</dbReference>
<organism evidence="1 2">
    <name type="scientific">Phakopsora pachyrhizi</name>
    <name type="common">Asian soybean rust disease fungus</name>
    <dbReference type="NCBI Taxonomy" id="170000"/>
    <lineage>
        <taxon>Eukaryota</taxon>
        <taxon>Fungi</taxon>
        <taxon>Dikarya</taxon>
        <taxon>Basidiomycota</taxon>
        <taxon>Pucciniomycotina</taxon>
        <taxon>Pucciniomycetes</taxon>
        <taxon>Pucciniales</taxon>
        <taxon>Phakopsoraceae</taxon>
        <taxon>Phakopsora</taxon>
    </lineage>
</organism>
<proteinExistence type="predicted"/>
<dbReference type="AlphaFoldDB" id="A0AAV0ARN9"/>
<accession>A0AAV0ARN9</accession>
<evidence type="ECO:0000313" key="1">
    <source>
        <dbReference type="EMBL" id="CAH7670687.1"/>
    </source>
</evidence>
<sequence>MVERSNRGCEKCRKRGQKEFVHGVKNEKNECFQSLALGMIRKNHRNELDSLPDLLPTIPEPNQVEIDSSDTVLTRADLAWSISGWRMTDEGHYGWSRVHRIGCLSNELRGSMVKGAQVRNDFGEGRSSVLQGRDENLFEVEFRNDLMDSPPAVDWKSALTVRVLMVVVAVRVDDRTNDWVKLMRAMAMVIDRYQCWDCHSPLSSTVNLRGRDLNAEGATDAWAGWKLVGTGGGVEENRTKVDNCRADKARRQAWVGRMEGIKGGMEKECCASQAVKHHAEGAERGSIRDRRRTDIGYISKAVVERRLDRTVGPVGLWHWAVKLGRRARQQHTVVRSSYHFRPGTKVNSTAGWDSGLID</sequence>
<name>A0AAV0ARN9_PHAPC</name>
<evidence type="ECO:0000313" key="2">
    <source>
        <dbReference type="Proteomes" id="UP001153365"/>
    </source>
</evidence>
<dbReference type="Proteomes" id="UP001153365">
    <property type="component" value="Unassembled WGS sequence"/>
</dbReference>
<gene>
    <name evidence="1" type="ORF">PPACK8108_LOCUS5408</name>
</gene>